<evidence type="ECO:0000256" key="10">
    <source>
        <dbReference type="ARBA" id="ARBA00023027"/>
    </source>
</evidence>
<keyword evidence="6 16" id="KW-0288">FMN</keyword>
<dbReference type="GO" id="GO:0006814">
    <property type="term" value="P:sodium ion transport"/>
    <property type="evidence" value="ECO:0007669"/>
    <property type="project" value="UniProtKB-UniRule"/>
</dbReference>
<evidence type="ECO:0000256" key="2">
    <source>
        <dbReference type="ARBA" id="ARBA00022475"/>
    </source>
</evidence>
<dbReference type="PIRSF" id="PIRSF009437">
    <property type="entry name" value="NQR-1_subunit_C"/>
    <property type="match status" value="1"/>
</dbReference>
<dbReference type="EMBL" id="SHBO01000009">
    <property type="protein sequence ID" value="RZO07790.1"/>
    <property type="molecule type" value="Genomic_DNA"/>
</dbReference>
<keyword evidence="10 16" id="KW-0520">NAD</keyword>
<dbReference type="Proteomes" id="UP000318148">
    <property type="component" value="Unassembled WGS sequence"/>
</dbReference>
<keyword evidence="4 16" id="KW-0597">Phosphoprotein</keyword>
<dbReference type="InterPro" id="IPR010204">
    <property type="entry name" value="NqrC"/>
</dbReference>
<evidence type="ECO:0000256" key="17">
    <source>
        <dbReference type="PIRNR" id="PIRNR009437"/>
    </source>
</evidence>
<evidence type="ECO:0000313" key="19">
    <source>
        <dbReference type="EMBL" id="RZO07790.1"/>
    </source>
</evidence>
<comment type="caution">
    <text evidence="19">The sequence shown here is derived from an EMBL/GenBank/DDBJ whole genome shotgun (WGS) entry which is preliminary data.</text>
</comment>
<comment type="function">
    <text evidence="16">NQR complex catalyzes the reduction of ubiquinone-1 to ubiquinol by two successive reactions, coupled with the transport of Na(+) ions from the cytoplasm to the periplasm. NqrA to NqrE are probably involved in the second step, the conversion of ubisemiquinone to ubiquinol.</text>
</comment>
<keyword evidence="8 16" id="KW-1278">Translocase</keyword>
<keyword evidence="7 16" id="KW-0812">Transmembrane</keyword>
<accession>A0A520LN77</accession>
<dbReference type="NCBIfam" id="NF003749">
    <property type="entry name" value="PRK05346.1-5"/>
    <property type="match status" value="1"/>
</dbReference>
<dbReference type="AlphaFoldDB" id="A0A520LN77"/>
<keyword evidence="5 16" id="KW-0285">Flavoprotein</keyword>
<dbReference type="HAMAP" id="MF_00427">
    <property type="entry name" value="NqrC"/>
    <property type="match status" value="1"/>
</dbReference>
<evidence type="ECO:0000256" key="15">
    <source>
        <dbReference type="ARBA" id="ARBA00023201"/>
    </source>
</evidence>
<comment type="subunit">
    <text evidence="16 17">Composed of six subunits; NqrA, NqrB, NqrC, NqrD, NqrE and NqrF.</text>
</comment>
<keyword evidence="14 16" id="KW-0472">Membrane</keyword>
<feature type="modified residue" description="FMN phosphoryl threonine" evidence="16">
    <location>
        <position position="224"/>
    </location>
</feature>
<comment type="cofactor">
    <cofactor evidence="16 17">
        <name>FMN</name>
        <dbReference type="ChEBI" id="CHEBI:58210"/>
    </cofactor>
</comment>
<dbReference type="GO" id="GO:0010181">
    <property type="term" value="F:FMN binding"/>
    <property type="evidence" value="ECO:0007669"/>
    <property type="project" value="UniProtKB-UniRule"/>
</dbReference>
<dbReference type="GO" id="GO:0016655">
    <property type="term" value="F:oxidoreductase activity, acting on NAD(P)H, quinone or similar compound as acceptor"/>
    <property type="evidence" value="ECO:0007669"/>
    <property type="project" value="UniProtKB-UniRule"/>
</dbReference>
<evidence type="ECO:0000256" key="5">
    <source>
        <dbReference type="ARBA" id="ARBA00022630"/>
    </source>
</evidence>
<protein>
    <recommendedName>
        <fullName evidence="16 17">Na(+)-translocating NADH-quinone reductase subunit C</fullName>
        <shortName evidence="16 17">Na(+)-NQR subunit C</shortName>
        <shortName evidence="16 17">Na(+)-translocating NQR subunit C</shortName>
        <ecNumber evidence="16 17">7.2.1.1</ecNumber>
    </recommendedName>
    <alternativeName>
        <fullName evidence="16 17">NQR complex subunit C</fullName>
    </alternativeName>
    <alternativeName>
        <fullName evidence="16 17">NQR-1 subunit C</fullName>
    </alternativeName>
</protein>
<proteinExistence type="inferred from homology"/>
<evidence type="ECO:0000256" key="12">
    <source>
        <dbReference type="ARBA" id="ARBA00023065"/>
    </source>
</evidence>
<evidence type="ECO:0000256" key="4">
    <source>
        <dbReference type="ARBA" id="ARBA00022553"/>
    </source>
</evidence>
<reference evidence="19 20" key="1">
    <citation type="submission" date="2019-02" db="EMBL/GenBank/DDBJ databases">
        <title>Prokaryotic population dynamics and viral predation in marine succession experiment using metagenomics: the confinement effect.</title>
        <authorList>
            <person name="Haro-Moreno J.M."/>
            <person name="Rodriguez-Valera F."/>
            <person name="Lopez-Perez M."/>
        </authorList>
    </citation>
    <scope>NUCLEOTIDE SEQUENCE [LARGE SCALE GENOMIC DNA]</scope>
    <source>
        <strain evidence="19">MED-G169</strain>
    </source>
</reference>
<evidence type="ECO:0000256" key="9">
    <source>
        <dbReference type="ARBA" id="ARBA00022989"/>
    </source>
</evidence>
<comment type="similarity">
    <text evidence="16 17">Belongs to the NqrC family.</text>
</comment>
<evidence type="ECO:0000313" key="20">
    <source>
        <dbReference type="Proteomes" id="UP000318148"/>
    </source>
</evidence>
<dbReference type="InterPro" id="IPR007329">
    <property type="entry name" value="FMN-bd"/>
</dbReference>
<keyword evidence="3" id="KW-0997">Cell inner membrane</keyword>
<evidence type="ECO:0000256" key="6">
    <source>
        <dbReference type="ARBA" id="ARBA00022643"/>
    </source>
</evidence>
<comment type="catalytic activity">
    <reaction evidence="16 17">
        <text>a ubiquinone + n Na(+)(in) + NADH + H(+) = a ubiquinol + n Na(+)(out) + NAD(+)</text>
        <dbReference type="Rhea" id="RHEA:47748"/>
        <dbReference type="Rhea" id="RHEA-COMP:9565"/>
        <dbReference type="Rhea" id="RHEA-COMP:9566"/>
        <dbReference type="ChEBI" id="CHEBI:15378"/>
        <dbReference type="ChEBI" id="CHEBI:16389"/>
        <dbReference type="ChEBI" id="CHEBI:17976"/>
        <dbReference type="ChEBI" id="CHEBI:29101"/>
        <dbReference type="ChEBI" id="CHEBI:57540"/>
        <dbReference type="ChEBI" id="CHEBI:57945"/>
        <dbReference type="EC" id="7.2.1.1"/>
    </reaction>
</comment>
<feature type="transmembrane region" description="Helical" evidence="16">
    <location>
        <begin position="12"/>
        <end position="31"/>
    </location>
</feature>
<dbReference type="GO" id="GO:0005886">
    <property type="term" value="C:plasma membrane"/>
    <property type="evidence" value="ECO:0007669"/>
    <property type="project" value="UniProtKB-SubCell"/>
</dbReference>
<keyword evidence="15 16" id="KW-0739">Sodium transport</keyword>
<evidence type="ECO:0000256" key="7">
    <source>
        <dbReference type="ARBA" id="ARBA00022692"/>
    </source>
</evidence>
<feature type="domain" description="FMN-binding" evidence="18">
    <location>
        <begin position="141"/>
        <end position="241"/>
    </location>
</feature>
<sequence>MANESVSKTITVAVTLCVVCAIVVSSAAVFLRSAQEKNKLLDLKANILASAGLLKTGIGIEKQFEAISARVIDLETGQYADHIDPSAYDQRKSSKDPEMSKSLTPSEDIAKIKRRVRYATVYLSEVDGKIDKLILPVSGYGLWSTLHGFIALESDFSSVAGIGFYEHAETPGLGGEVDNPVWKASWIGKKAYDGDSVKIEVIKGRVNKDLPEALYQIDGLAGATLTTRGVDNLVKYWLGDNGFAPFIRSLKIGDELYVQN</sequence>
<dbReference type="PANTHER" id="PTHR37838">
    <property type="entry name" value="NA(+)-TRANSLOCATING NADH-QUINONE REDUCTASE SUBUNIT C"/>
    <property type="match status" value="1"/>
</dbReference>
<evidence type="ECO:0000256" key="8">
    <source>
        <dbReference type="ARBA" id="ARBA00022967"/>
    </source>
</evidence>
<dbReference type="Pfam" id="PF04205">
    <property type="entry name" value="FMN_bind"/>
    <property type="match status" value="1"/>
</dbReference>
<evidence type="ECO:0000259" key="18">
    <source>
        <dbReference type="SMART" id="SM00900"/>
    </source>
</evidence>
<evidence type="ECO:0000256" key="13">
    <source>
        <dbReference type="ARBA" id="ARBA00023075"/>
    </source>
</evidence>
<dbReference type="PANTHER" id="PTHR37838:SF1">
    <property type="entry name" value="NA(+)-TRANSLOCATING NADH-QUINONE REDUCTASE SUBUNIT C"/>
    <property type="match status" value="1"/>
</dbReference>
<keyword evidence="2 16" id="KW-1003">Cell membrane</keyword>
<evidence type="ECO:0000256" key="14">
    <source>
        <dbReference type="ARBA" id="ARBA00023136"/>
    </source>
</evidence>
<evidence type="ECO:0000256" key="1">
    <source>
        <dbReference type="ARBA" id="ARBA00022448"/>
    </source>
</evidence>
<comment type="caution">
    <text evidence="16">Lacks conserved residue(s) required for the propagation of feature annotation.</text>
</comment>
<gene>
    <name evidence="16" type="primary">nqrC</name>
    <name evidence="19" type="ORF">EVB02_01300</name>
</gene>
<keyword evidence="11 16" id="KW-0915">Sodium</keyword>
<name>A0A520LN77_9GAMM</name>
<evidence type="ECO:0000256" key="3">
    <source>
        <dbReference type="ARBA" id="ARBA00022519"/>
    </source>
</evidence>
<keyword evidence="9 16" id="KW-1133">Transmembrane helix</keyword>
<keyword evidence="12 16" id="KW-0406">Ion transport</keyword>
<dbReference type="EC" id="7.2.1.1" evidence="16 17"/>
<organism evidence="19 20">
    <name type="scientific">SAR92 clade bacterium</name>
    <dbReference type="NCBI Taxonomy" id="2315479"/>
    <lineage>
        <taxon>Bacteria</taxon>
        <taxon>Pseudomonadati</taxon>
        <taxon>Pseudomonadota</taxon>
        <taxon>Gammaproteobacteria</taxon>
        <taxon>Cellvibrionales</taxon>
        <taxon>Porticoccaceae</taxon>
        <taxon>SAR92 clade</taxon>
    </lineage>
</organism>
<dbReference type="SMART" id="SM00900">
    <property type="entry name" value="FMN_bind"/>
    <property type="match status" value="1"/>
</dbReference>
<dbReference type="NCBIfam" id="TIGR01938">
    <property type="entry name" value="nqrC"/>
    <property type="match status" value="1"/>
</dbReference>
<keyword evidence="13 16" id="KW-0830">Ubiquinone</keyword>
<keyword evidence="1 16" id="KW-0813">Transport</keyword>
<comment type="subcellular location">
    <subcellularLocation>
        <location evidence="16">Cell membrane</location>
        <topology evidence="16">Single-pass membrane protein</topology>
    </subcellularLocation>
</comment>
<evidence type="ECO:0000256" key="11">
    <source>
        <dbReference type="ARBA" id="ARBA00023053"/>
    </source>
</evidence>
<evidence type="ECO:0000256" key="16">
    <source>
        <dbReference type="HAMAP-Rule" id="MF_00427"/>
    </source>
</evidence>